<accession>A0A2A9M3B4</accession>
<feature type="compositionally biased region" description="Polar residues" evidence="4">
    <location>
        <begin position="463"/>
        <end position="477"/>
    </location>
</feature>
<evidence type="ECO:0000256" key="1">
    <source>
        <dbReference type="ARBA" id="ARBA00022737"/>
    </source>
</evidence>
<dbReference type="RefSeq" id="XP_029216438.1">
    <property type="nucleotide sequence ID" value="XM_029360462.1"/>
</dbReference>
<feature type="compositionally biased region" description="Gly residues" evidence="4">
    <location>
        <begin position="490"/>
        <end position="500"/>
    </location>
</feature>
<gene>
    <name evidence="5" type="ORF">BESB_017470</name>
</gene>
<feature type="compositionally biased region" description="Low complexity" evidence="4">
    <location>
        <begin position="224"/>
        <end position="238"/>
    </location>
</feature>
<sequence length="1461" mass="160332">MRAPTTEQINSLTWVFQVDRVKNLPKEVPTRIEISGAQLLDAICSEKLLVRVVDASPELKEKPAIGVLTLGLTSLIHDATALEGDFEFTLESEYLSLMNSASDPEEKCSIEFVLRSSAPLGFPEDAGDWNIFSVKVDEVARLPPSLAAYGVTAAQDADSHPFTYSVHILGCKIGGGRLVLPPAGEEKKAGDKSLAQVKSKGAAEKLASTKSEKSEKAARREGGEAAPASSASSLAASSKGEFESDISHSRVFEEEDLPQRVDLDSDAQAPHVTWSAQREARFYRGRQFLSQLLCTVDSAAGLWAFVTLRPKRELDEKATKGGAKHAKAPPPKGKAATKVDSQALVEVCRRYTGRARIPLEDLRRAGACEVSGTFELESVQLAPANGEETLLSPAAILEGGDRAKKTETGSSLASSVDTPRDTFEENKTTLKIKIQLKFPLQPLEPRDLLPLAPSPDLSAKTAEGTSSSRVCCSASPQETRRERNEFARRGNGGGSWGGGPMPSQGSQLPWETFLSKRSLGEFKACVEKGIQWIAHEMSRNLPEDRQRLLARTLANEAEAVESERTQARSEKGRSETTLRPGEAGGTSSGTRGNSRQAAEGDRDPDPKELSSAFVQLLKANGCYDELFANIQRVVILVIRDRVRRDIGLAAAATAATRGYAARTLTEDMLQQKLDKFLSETFAFLVGTMQNIVNETSSHSQSLRQLAELYPPNSPLLSHVGAEGAEQAFARLAFEAEVTGDLARAIALHRRQLSPAERLEKPHGAAAASLWFALARLLLRCSESHVEEAEEVLWESIKAQGGTDKASSDTLLMLGCCRLHRGRYREAETAFSYSVKRCGGATRDTEFDPFPFSDERSHLCSSPFSSPAFALTVPPLRRQEERAQAAADGRGLSQGAATKREEEQRSEQRTRPPSFCVSDAKEEGRAPPPKILPLFCLSVCHYLAGNRAKFMKFLALTLKPAAIVEAERDLNEAECRQVAAGLRNLEEEKKTSEKAGSGAEDKLTVQNHANTKMWMEGLFDELEQMLPVFAKDTFYSPATVDYPTLSFLLMLLNFGLPTLCLSFVDRGDEFVHSQTAKSGLFTFIKAKALFLKKDFVGAARALRRLLGAEPRHRQALSLLAESYYRLRLVQVATHAFQQSIDFLEEPQDCVIYLRLGELMLMRKDYEQARAFYQKSLHYSTTSGGWLGVAVSLYRLGDLSAAVEAAITSNSQDRDRGETWGYLALCFLSLERSEEADMCTRFMIKKGLQRPQQQGGLAALGGAVTERKHSRIDPDNLFDDKTEITSIEWGGGLLVEVAHAYVGTRGPCGAETAETLARMVLEEEPGSPAARKVLAQALACQEHYEAALVELLTVMRCVVEEFKETWRRGLQRLHDLFYDAEDGVPEGARHSRGEQNFADEKHAAQLKLTEAFEQCQNLSLFCSRATAREASQIHRTLTEELSQLTLSSLAPGALSERELDSDL</sequence>
<feature type="compositionally biased region" description="Basic and acidic residues" evidence="4">
    <location>
        <begin position="561"/>
        <end position="576"/>
    </location>
</feature>
<evidence type="ECO:0000256" key="2">
    <source>
        <dbReference type="ARBA" id="ARBA00022803"/>
    </source>
</evidence>
<feature type="region of interest" description="Disordered" evidence="4">
    <location>
        <begin position="879"/>
        <end position="924"/>
    </location>
</feature>
<dbReference type="InterPro" id="IPR019734">
    <property type="entry name" value="TPR_rpt"/>
</dbReference>
<comment type="caution">
    <text evidence="5">The sequence shown here is derived from an EMBL/GenBank/DDBJ whole genome shotgun (WGS) entry which is preliminary data.</text>
</comment>
<feature type="region of interest" description="Disordered" evidence="4">
    <location>
        <begin position="316"/>
        <end position="338"/>
    </location>
</feature>
<feature type="region of interest" description="Disordered" evidence="4">
    <location>
        <begin position="447"/>
        <end position="506"/>
    </location>
</feature>
<name>A0A2A9M3B4_BESBE</name>
<feature type="region of interest" description="Disordered" evidence="4">
    <location>
        <begin position="556"/>
        <end position="606"/>
    </location>
</feature>
<keyword evidence="2 3" id="KW-0802">TPR repeat</keyword>
<dbReference type="InterPro" id="IPR052628">
    <property type="entry name" value="CFAP70"/>
</dbReference>
<protein>
    <submittedName>
        <fullName evidence="5">Uncharacterized protein</fullName>
    </submittedName>
</protein>
<dbReference type="VEuPathDB" id="ToxoDB:BESB_017470"/>
<feature type="region of interest" description="Disordered" evidence="4">
    <location>
        <begin position="401"/>
        <end position="420"/>
    </location>
</feature>
<dbReference type="KEGG" id="bbes:BESB_017470"/>
<feature type="compositionally biased region" description="Polar residues" evidence="4">
    <location>
        <begin position="408"/>
        <end position="417"/>
    </location>
</feature>
<dbReference type="GO" id="GO:0060271">
    <property type="term" value="P:cilium assembly"/>
    <property type="evidence" value="ECO:0007669"/>
    <property type="project" value="TreeGrafter"/>
</dbReference>
<dbReference type="Proteomes" id="UP000224006">
    <property type="component" value="Chromosome X"/>
</dbReference>
<dbReference type="SMART" id="SM00028">
    <property type="entry name" value="TPR"/>
    <property type="match status" value="4"/>
</dbReference>
<dbReference type="PROSITE" id="PS50005">
    <property type="entry name" value="TPR"/>
    <property type="match status" value="1"/>
</dbReference>
<evidence type="ECO:0000256" key="4">
    <source>
        <dbReference type="SAM" id="MobiDB-lite"/>
    </source>
</evidence>
<organism evidence="5 6">
    <name type="scientific">Besnoitia besnoiti</name>
    <name type="common">Apicomplexan protozoan</name>
    <dbReference type="NCBI Taxonomy" id="94643"/>
    <lineage>
        <taxon>Eukaryota</taxon>
        <taxon>Sar</taxon>
        <taxon>Alveolata</taxon>
        <taxon>Apicomplexa</taxon>
        <taxon>Conoidasida</taxon>
        <taxon>Coccidia</taxon>
        <taxon>Eucoccidiorida</taxon>
        <taxon>Eimeriorina</taxon>
        <taxon>Sarcocystidae</taxon>
        <taxon>Besnoitia</taxon>
    </lineage>
</organism>
<dbReference type="Gene3D" id="1.25.40.10">
    <property type="entry name" value="Tetratricopeptide repeat domain"/>
    <property type="match status" value="2"/>
</dbReference>
<dbReference type="GO" id="GO:0070062">
    <property type="term" value="C:extracellular exosome"/>
    <property type="evidence" value="ECO:0007669"/>
    <property type="project" value="TreeGrafter"/>
</dbReference>
<evidence type="ECO:0000313" key="5">
    <source>
        <dbReference type="EMBL" id="PFH32429.1"/>
    </source>
</evidence>
<feature type="compositionally biased region" description="Low complexity" evidence="4">
    <location>
        <begin position="448"/>
        <end position="459"/>
    </location>
</feature>
<keyword evidence="6" id="KW-1185">Reference proteome</keyword>
<evidence type="ECO:0000313" key="6">
    <source>
        <dbReference type="Proteomes" id="UP000224006"/>
    </source>
</evidence>
<proteinExistence type="predicted"/>
<dbReference type="PANTHER" id="PTHR44314:SF1">
    <property type="entry name" value="CILIA- AND FLAGELLA-ASSOCIATED PROTEIN 70"/>
    <property type="match status" value="1"/>
</dbReference>
<dbReference type="GeneID" id="40306808"/>
<dbReference type="GO" id="GO:0031514">
    <property type="term" value="C:motile cilium"/>
    <property type="evidence" value="ECO:0007669"/>
    <property type="project" value="TreeGrafter"/>
</dbReference>
<feature type="region of interest" description="Disordered" evidence="4">
    <location>
        <begin position="184"/>
        <end position="250"/>
    </location>
</feature>
<dbReference type="OrthoDB" id="10262375at2759"/>
<keyword evidence="1" id="KW-0677">Repeat</keyword>
<dbReference type="InterPro" id="IPR011990">
    <property type="entry name" value="TPR-like_helical_dom_sf"/>
</dbReference>
<dbReference type="EMBL" id="NWUJ01000011">
    <property type="protein sequence ID" value="PFH32429.1"/>
    <property type="molecule type" value="Genomic_DNA"/>
</dbReference>
<evidence type="ECO:0000256" key="3">
    <source>
        <dbReference type="PROSITE-ProRule" id="PRU00339"/>
    </source>
</evidence>
<dbReference type="GO" id="GO:0003341">
    <property type="term" value="P:cilium movement"/>
    <property type="evidence" value="ECO:0007669"/>
    <property type="project" value="TreeGrafter"/>
</dbReference>
<feature type="compositionally biased region" description="Basic and acidic residues" evidence="4">
    <location>
        <begin position="240"/>
        <end position="250"/>
    </location>
</feature>
<feature type="compositionally biased region" description="Basic and acidic residues" evidence="4">
    <location>
        <begin position="478"/>
        <end position="488"/>
    </location>
</feature>
<feature type="compositionally biased region" description="Basic and acidic residues" evidence="4">
    <location>
        <begin position="210"/>
        <end position="223"/>
    </location>
</feature>
<feature type="repeat" description="TPR" evidence="3">
    <location>
        <begin position="1148"/>
        <end position="1181"/>
    </location>
</feature>
<dbReference type="PANTHER" id="PTHR44314">
    <property type="entry name" value="CILIA- AND FLAGELLA-ASSOCIATED PROTEIN 70"/>
    <property type="match status" value="1"/>
</dbReference>
<dbReference type="STRING" id="94643.A0A2A9M3B4"/>
<reference evidence="5 6" key="1">
    <citation type="submission" date="2017-09" db="EMBL/GenBank/DDBJ databases">
        <title>Genome sequencing of Besnoitia besnoiti strain Bb-Ger1.</title>
        <authorList>
            <person name="Schares G."/>
            <person name="Venepally P."/>
            <person name="Lorenzi H.A."/>
        </authorList>
    </citation>
    <scope>NUCLEOTIDE SEQUENCE [LARGE SCALE GENOMIC DNA]</scope>
    <source>
        <strain evidence="5 6">Bb-Ger1</strain>
    </source>
</reference>
<dbReference type="SUPFAM" id="SSF48452">
    <property type="entry name" value="TPR-like"/>
    <property type="match status" value="2"/>
</dbReference>
<feature type="compositionally biased region" description="Basic and acidic residues" evidence="4">
    <location>
        <begin position="897"/>
        <end position="909"/>
    </location>
</feature>